<gene>
    <name evidence="1" type="ORF">SCUD_LOCUS8155</name>
</gene>
<dbReference type="EMBL" id="UZAK01032624">
    <property type="protein sequence ID" value="VDP29485.1"/>
    <property type="molecule type" value="Genomic_DNA"/>
</dbReference>
<organism evidence="3">
    <name type="scientific">Schistosoma curassoni</name>
    <dbReference type="NCBI Taxonomy" id="6186"/>
    <lineage>
        <taxon>Eukaryota</taxon>
        <taxon>Metazoa</taxon>
        <taxon>Spiralia</taxon>
        <taxon>Lophotrochozoa</taxon>
        <taxon>Platyhelminthes</taxon>
        <taxon>Trematoda</taxon>
        <taxon>Digenea</taxon>
        <taxon>Strigeidida</taxon>
        <taxon>Schistosomatoidea</taxon>
        <taxon>Schistosomatidae</taxon>
        <taxon>Schistosoma</taxon>
    </lineage>
</organism>
<evidence type="ECO:0000313" key="2">
    <source>
        <dbReference type="Proteomes" id="UP000279833"/>
    </source>
</evidence>
<dbReference type="Proteomes" id="UP000279833">
    <property type="component" value="Unassembled WGS sequence"/>
</dbReference>
<dbReference type="WBParaSite" id="SCUD_0000815501-mRNA-1">
    <property type="protein sequence ID" value="SCUD_0000815501-mRNA-1"/>
    <property type="gene ID" value="SCUD_0000815501"/>
</dbReference>
<accession>A0A183JZJ7</accession>
<dbReference type="PANTHER" id="PTHR35845:SF1">
    <property type="entry name" value="SPERMATOGENESIS-ASSOCIATED SERINE-RICH PROTEIN 1"/>
    <property type="match status" value="1"/>
</dbReference>
<protein>
    <submittedName>
        <fullName evidence="3">Spermatogenesis-associated serine-rich protein 1</fullName>
    </submittedName>
</protein>
<dbReference type="InterPro" id="IPR029165">
    <property type="entry name" value="SASRP1"/>
</dbReference>
<dbReference type="PANTHER" id="PTHR35845">
    <property type="entry name" value="SPERMATOGENESIS-ASSOCIATED SERINE-RICH PROTEIN 1"/>
    <property type="match status" value="1"/>
</dbReference>
<dbReference type="AlphaFoldDB" id="A0A183JZJ7"/>
<name>A0A183JZJ7_9TREM</name>
<evidence type="ECO:0000313" key="3">
    <source>
        <dbReference type="WBParaSite" id="SCUD_0000815501-mRNA-1"/>
    </source>
</evidence>
<sequence length="223" mass="26025">MRHSKQLSTDIKVTIFGTKFKTVQLGELPQPSSNWYNYGLDWSSKLRYIEAYKDENRKDENIWPEHSKLKCHGMSPEWSIYTDGYTTGKKCLFNGIHQRSVYCTSEYSLHDGFTHKRQRDIIDQHNGIFNSMKPGDKSYGSVEYSPNFYKINSSVPKVQFGLMTHIPKQIEVPRFSVSPIVQSTEQEFNQDLTLIRKELRELDEWKPAPTLTETISSVKFSRK</sequence>
<dbReference type="STRING" id="6186.A0A183JZJ7"/>
<evidence type="ECO:0000313" key="1">
    <source>
        <dbReference type="EMBL" id="VDP29485.1"/>
    </source>
</evidence>
<reference evidence="3" key="1">
    <citation type="submission" date="2016-06" db="UniProtKB">
        <authorList>
            <consortium name="WormBaseParasite"/>
        </authorList>
    </citation>
    <scope>IDENTIFICATION</scope>
</reference>
<dbReference type="Pfam" id="PF15160">
    <property type="entry name" value="SASRP1"/>
    <property type="match status" value="1"/>
</dbReference>
<reference evidence="1 2" key="2">
    <citation type="submission" date="2018-11" db="EMBL/GenBank/DDBJ databases">
        <authorList>
            <consortium name="Pathogen Informatics"/>
        </authorList>
    </citation>
    <scope>NUCLEOTIDE SEQUENCE [LARGE SCALE GENOMIC DNA]</scope>
    <source>
        <strain evidence="1">Dakar</strain>
        <strain evidence="2">Dakar, Senegal</strain>
    </source>
</reference>
<proteinExistence type="predicted"/>
<keyword evidence="2" id="KW-1185">Reference proteome</keyword>